<dbReference type="CDD" id="cd05260">
    <property type="entry name" value="GDP_MD_SDR_e"/>
    <property type="match status" value="1"/>
</dbReference>
<dbReference type="InterPro" id="IPR036291">
    <property type="entry name" value="NAD(P)-bd_dom_sf"/>
</dbReference>
<evidence type="ECO:0000313" key="2">
    <source>
        <dbReference type="EMBL" id="KPL86804.1"/>
    </source>
</evidence>
<protein>
    <submittedName>
        <fullName evidence="2">NAD-dependent epimerase</fullName>
    </submittedName>
</protein>
<evidence type="ECO:0000313" key="3">
    <source>
        <dbReference type="Proteomes" id="UP000050277"/>
    </source>
</evidence>
<dbReference type="OrthoDB" id="9779041at2"/>
<dbReference type="SUPFAM" id="SSF51735">
    <property type="entry name" value="NAD(P)-binding Rossmann-fold domains"/>
    <property type="match status" value="1"/>
</dbReference>
<name>A0A0P6YNG8_9CHLR</name>
<dbReference type="PROSITE" id="PS00061">
    <property type="entry name" value="ADH_SHORT"/>
    <property type="match status" value="1"/>
</dbReference>
<evidence type="ECO:0000259" key="1">
    <source>
        <dbReference type="Pfam" id="PF16363"/>
    </source>
</evidence>
<dbReference type="InterPro" id="IPR020904">
    <property type="entry name" value="Sc_DH/Rdtase_CS"/>
</dbReference>
<dbReference type="AlphaFoldDB" id="A0A0P6YNG8"/>
<reference evidence="2 3" key="1">
    <citation type="submission" date="2015-07" db="EMBL/GenBank/DDBJ databases">
        <title>Whole genome sequence of Herpetosiphon geysericola DSM 7119.</title>
        <authorList>
            <person name="Hemp J."/>
            <person name="Ward L.M."/>
            <person name="Pace L.A."/>
            <person name="Fischer W.W."/>
        </authorList>
    </citation>
    <scope>NUCLEOTIDE SEQUENCE [LARGE SCALE GENOMIC DNA]</scope>
    <source>
        <strain evidence="2 3">DSM 7119</strain>
    </source>
</reference>
<organism evidence="2 3">
    <name type="scientific">Herpetosiphon geysericola</name>
    <dbReference type="NCBI Taxonomy" id="70996"/>
    <lineage>
        <taxon>Bacteria</taxon>
        <taxon>Bacillati</taxon>
        <taxon>Chloroflexota</taxon>
        <taxon>Chloroflexia</taxon>
        <taxon>Herpetosiphonales</taxon>
        <taxon>Herpetosiphonaceae</taxon>
        <taxon>Herpetosiphon</taxon>
    </lineage>
</organism>
<dbReference type="Gene3D" id="3.40.50.720">
    <property type="entry name" value="NAD(P)-binding Rossmann-like Domain"/>
    <property type="match status" value="1"/>
</dbReference>
<dbReference type="PATRIC" id="fig|70996.4.peg.4219"/>
<sequence>MRVLITGITGPVGSFLADYLLTLPDLEIHALKRWRSDPRPIEHLQGNVTLHEGDIEDSFSMATLIRRVQPDRVFHLAAQSYPSASWDAPVTTLRANTEGTLNILEALRTNAPQARLHIACTSAQYGIVNPADVPIKESHPLRPGSPYGVSKAAAEMLGLQYHQSYGLHVIVTRSFNHVGPRQGDRCSIQTFCQQMAAIEAGQSEPVMHVGNLEPQRDFSHFSDVARALWLLLEKAPAGEVYNLCSGVATRIGDIVELVRRFGRVPIEVRLDPSRLRPVDEPILQGDNRKLRDATGWEPHIGMEQIVQEVLDFWRARYGIL</sequence>
<proteinExistence type="predicted"/>
<dbReference type="InterPro" id="IPR016040">
    <property type="entry name" value="NAD(P)-bd_dom"/>
</dbReference>
<dbReference type="RefSeq" id="WP_054534820.1">
    <property type="nucleotide sequence ID" value="NZ_LGKP01000021.1"/>
</dbReference>
<accession>A0A0P6YNG8</accession>
<feature type="domain" description="NAD(P)-binding" evidence="1">
    <location>
        <begin position="4"/>
        <end position="308"/>
    </location>
</feature>
<dbReference type="Pfam" id="PF16363">
    <property type="entry name" value="GDP_Man_Dehyd"/>
    <property type="match status" value="1"/>
</dbReference>
<keyword evidence="3" id="KW-1185">Reference proteome</keyword>
<comment type="caution">
    <text evidence="2">The sequence shown here is derived from an EMBL/GenBank/DDBJ whole genome shotgun (WGS) entry which is preliminary data.</text>
</comment>
<dbReference type="Gene3D" id="3.90.25.10">
    <property type="entry name" value="UDP-galactose 4-epimerase, domain 1"/>
    <property type="match status" value="1"/>
</dbReference>
<dbReference type="EMBL" id="LGKP01000021">
    <property type="protein sequence ID" value="KPL86804.1"/>
    <property type="molecule type" value="Genomic_DNA"/>
</dbReference>
<dbReference type="Proteomes" id="UP000050277">
    <property type="component" value="Unassembled WGS sequence"/>
</dbReference>
<dbReference type="PANTHER" id="PTHR43000">
    <property type="entry name" value="DTDP-D-GLUCOSE 4,6-DEHYDRATASE-RELATED"/>
    <property type="match status" value="1"/>
</dbReference>
<dbReference type="STRING" id="70996.SE18_12665"/>
<gene>
    <name evidence="2" type="ORF">SE18_12665</name>
</gene>